<keyword evidence="16" id="KW-1185">Reference proteome</keyword>
<keyword evidence="3 11" id="KW-0812">Transmembrane</keyword>
<name>A0A5C3NGX4_9AGAM</name>
<feature type="active site" description="S-palmitoyl cysteine intermediate" evidence="11">
    <location>
        <position position="124"/>
    </location>
</feature>
<evidence type="ECO:0000256" key="1">
    <source>
        <dbReference type="ARBA" id="ARBA00004141"/>
    </source>
</evidence>
<evidence type="ECO:0000313" key="15">
    <source>
        <dbReference type="EMBL" id="TFK56613.1"/>
    </source>
</evidence>
<feature type="transmembrane region" description="Helical" evidence="11 12">
    <location>
        <begin position="6"/>
        <end position="29"/>
    </location>
</feature>
<dbReference type="InterPro" id="IPR033682">
    <property type="entry name" value="PFA4"/>
</dbReference>
<dbReference type="Pfam" id="PF01529">
    <property type="entry name" value="DHHC"/>
    <property type="match status" value="1"/>
</dbReference>
<dbReference type="OrthoDB" id="331948at2759"/>
<organism evidence="15 16">
    <name type="scientific">Heliocybe sulcata</name>
    <dbReference type="NCBI Taxonomy" id="5364"/>
    <lineage>
        <taxon>Eukaryota</taxon>
        <taxon>Fungi</taxon>
        <taxon>Dikarya</taxon>
        <taxon>Basidiomycota</taxon>
        <taxon>Agaricomycotina</taxon>
        <taxon>Agaricomycetes</taxon>
        <taxon>Gloeophyllales</taxon>
        <taxon>Gloeophyllaceae</taxon>
        <taxon>Heliocybe</taxon>
    </lineage>
</organism>
<evidence type="ECO:0000256" key="4">
    <source>
        <dbReference type="ARBA" id="ARBA00022824"/>
    </source>
</evidence>
<evidence type="ECO:0000313" key="16">
    <source>
        <dbReference type="Proteomes" id="UP000305948"/>
    </source>
</evidence>
<comment type="domain">
    <text evidence="11 12">The DHHC domain is required for palmitoyltransferase activity.</text>
</comment>
<keyword evidence="6 11" id="KW-0472">Membrane</keyword>
<evidence type="ECO:0000256" key="9">
    <source>
        <dbReference type="ARBA" id="ARBA00023315"/>
    </source>
</evidence>
<evidence type="ECO:0000256" key="2">
    <source>
        <dbReference type="ARBA" id="ARBA00022679"/>
    </source>
</evidence>
<evidence type="ECO:0000256" key="5">
    <source>
        <dbReference type="ARBA" id="ARBA00022989"/>
    </source>
</evidence>
<keyword evidence="9 11" id="KW-0012">Acyltransferase</keyword>
<dbReference type="EC" id="2.3.1.225" evidence="11"/>
<dbReference type="AlphaFoldDB" id="A0A5C3NGX4"/>
<evidence type="ECO:0000256" key="13">
    <source>
        <dbReference type="SAM" id="MobiDB-lite"/>
    </source>
</evidence>
<dbReference type="GO" id="GO:0019706">
    <property type="term" value="F:protein-cysteine S-palmitoyltransferase activity"/>
    <property type="evidence" value="ECO:0007669"/>
    <property type="project" value="UniProtKB-UniRule"/>
</dbReference>
<comment type="caution">
    <text evidence="11">Lacks conserved residue(s) required for the propagation of feature annotation.</text>
</comment>
<dbReference type="GO" id="GO:0005789">
    <property type="term" value="C:endoplasmic reticulum membrane"/>
    <property type="evidence" value="ECO:0007669"/>
    <property type="project" value="UniProtKB-SubCell"/>
</dbReference>
<keyword evidence="4 11" id="KW-0256">Endoplasmic reticulum</keyword>
<keyword evidence="2 11" id="KW-0808">Transferase</keyword>
<comment type="function">
    <text evidence="11">Mediates the reversible addition of palmitate to target proteins, thereby regulating their membrane association and biological function.</text>
</comment>
<keyword evidence="8 11" id="KW-0449">Lipoprotein</keyword>
<dbReference type="Proteomes" id="UP000305948">
    <property type="component" value="Unassembled WGS sequence"/>
</dbReference>
<feature type="region of interest" description="Disordered" evidence="13">
    <location>
        <begin position="300"/>
        <end position="354"/>
    </location>
</feature>
<reference evidence="15 16" key="1">
    <citation type="journal article" date="2019" name="Nat. Ecol. Evol.">
        <title>Megaphylogeny resolves global patterns of mushroom evolution.</title>
        <authorList>
            <person name="Varga T."/>
            <person name="Krizsan K."/>
            <person name="Foldi C."/>
            <person name="Dima B."/>
            <person name="Sanchez-Garcia M."/>
            <person name="Sanchez-Ramirez S."/>
            <person name="Szollosi G.J."/>
            <person name="Szarkandi J.G."/>
            <person name="Papp V."/>
            <person name="Albert L."/>
            <person name="Andreopoulos W."/>
            <person name="Angelini C."/>
            <person name="Antonin V."/>
            <person name="Barry K.W."/>
            <person name="Bougher N.L."/>
            <person name="Buchanan P."/>
            <person name="Buyck B."/>
            <person name="Bense V."/>
            <person name="Catcheside P."/>
            <person name="Chovatia M."/>
            <person name="Cooper J."/>
            <person name="Damon W."/>
            <person name="Desjardin D."/>
            <person name="Finy P."/>
            <person name="Geml J."/>
            <person name="Haridas S."/>
            <person name="Hughes K."/>
            <person name="Justo A."/>
            <person name="Karasinski D."/>
            <person name="Kautmanova I."/>
            <person name="Kiss B."/>
            <person name="Kocsube S."/>
            <person name="Kotiranta H."/>
            <person name="LaButti K.M."/>
            <person name="Lechner B.E."/>
            <person name="Liimatainen K."/>
            <person name="Lipzen A."/>
            <person name="Lukacs Z."/>
            <person name="Mihaltcheva S."/>
            <person name="Morgado L.N."/>
            <person name="Niskanen T."/>
            <person name="Noordeloos M.E."/>
            <person name="Ohm R.A."/>
            <person name="Ortiz-Santana B."/>
            <person name="Ovrebo C."/>
            <person name="Racz N."/>
            <person name="Riley R."/>
            <person name="Savchenko A."/>
            <person name="Shiryaev A."/>
            <person name="Soop K."/>
            <person name="Spirin V."/>
            <person name="Szebenyi C."/>
            <person name="Tomsovsky M."/>
            <person name="Tulloss R.E."/>
            <person name="Uehling J."/>
            <person name="Grigoriev I.V."/>
            <person name="Vagvolgyi C."/>
            <person name="Papp T."/>
            <person name="Martin F.M."/>
            <person name="Miettinen O."/>
            <person name="Hibbett D.S."/>
            <person name="Nagy L.G."/>
        </authorList>
    </citation>
    <scope>NUCLEOTIDE SEQUENCE [LARGE SCALE GENOMIC DNA]</scope>
    <source>
        <strain evidence="15 16">OMC1185</strain>
    </source>
</reference>
<keyword evidence="5 11" id="KW-1133">Transmembrane helix</keyword>
<dbReference type="InterPro" id="IPR039859">
    <property type="entry name" value="PFA4/ZDH16/20/ERF2-like"/>
</dbReference>
<evidence type="ECO:0000256" key="8">
    <source>
        <dbReference type="ARBA" id="ARBA00023288"/>
    </source>
</evidence>
<gene>
    <name evidence="11" type="primary">PFA4</name>
    <name evidence="15" type="ORF">OE88DRAFT_1803292</name>
</gene>
<comment type="similarity">
    <text evidence="11">Belongs to the DHHC palmitoyltransferase family. PFA4 subfamily.</text>
</comment>
<evidence type="ECO:0000256" key="6">
    <source>
        <dbReference type="ARBA" id="ARBA00023136"/>
    </source>
</evidence>
<evidence type="ECO:0000256" key="11">
    <source>
        <dbReference type="HAMAP-Rule" id="MF_03199"/>
    </source>
</evidence>
<evidence type="ECO:0000256" key="7">
    <source>
        <dbReference type="ARBA" id="ARBA00023139"/>
    </source>
</evidence>
<evidence type="ECO:0000256" key="12">
    <source>
        <dbReference type="RuleBase" id="RU079119"/>
    </source>
</evidence>
<protein>
    <recommendedName>
        <fullName evidence="11">Palmitoyltransferase PFA4</fullName>
        <ecNumber evidence="11">2.3.1.225</ecNumber>
    </recommendedName>
    <alternativeName>
        <fullName evidence="11">Protein S-acyltransferase</fullName>
        <shortName evidence="11">PAT</shortName>
    </alternativeName>
    <alternativeName>
        <fullName evidence="11">Protein fatty acyltransferase 4</fullName>
    </alternativeName>
</protein>
<keyword evidence="7 11" id="KW-0564">Palmitate</keyword>
<sequence length="450" mass="51623">MGRLLGRLFVGFTLCLICFIAYTPQVFIIWPWYGRELSVSLLYLLVPFNVLVGMLLWNYALCVRTDPGSVPQSWVPDVNSGDGYEVKRLTGGPRFCRTCEKYKPPRAHHCRQCDKCVLRMDHHCPWVNNCVGHFNYGHFVRFLFYVDLACSYHLAMVTRRVFHWMDPRYWEEPSTKELVLTILNYTACIPVILSVGAFSIYHFYCLLGNTTTIEGWEKDKVARLVRHGKINEIKFPYSVNFDLNHLQNLGARRNIASVLGNNPWLWCWPTVVPGTGLKYQLAESSEPHSQSFWPPEDLAEQQDEDHEFELPTSPWTYENGALNPDLRPSSGAGLRQRSSPSSHMALPPYHPDYDASAYVERQPGFYSDSGSEDEYPVSDKGKWGVRVRHGSEGYEVPSIDREGLLHRYIQSQASEPGRYQRYVPEPDTPSEEEEEEKKGPLPQSLAMKAS</sequence>
<dbReference type="STRING" id="5364.A0A5C3NGX4"/>
<feature type="region of interest" description="Disordered" evidence="13">
    <location>
        <begin position="410"/>
        <end position="450"/>
    </location>
</feature>
<comment type="catalytic activity">
    <reaction evidence="10 11 12">
        <text>L-cysteinyl-[protein] + hexadecanoyl-CoA = S-hexadecanoyl-L-cysteinyl-[protein] + CoA</text>
        <dbReference type="Rhea" id="RHEA:36683"/>
        <dbReference type="Rhea" id="RHEA-COMP:10131"/>
        <dbReference type="Rhea" id="RHEA-COMP:11032"/>
        <dbReference type="ChEBI" id="CHEBI:29950"/>
        <dbReference type="ChEBI" id="CHEBI:57287"/>
        <dbReference type="ChEBI" id="CHEBI:57379"/>
        <dbReference type="ChEBI" id="CHEBI:74151"/>
        <dbReference type="EC" id="2.3.1.225"/>
    </reaction>
</comment>
<dbReference type="HAMAP" id="MF_03199">
    <property type="entry name" value="DHHC_PAT_PFA4"/>
    <property type="match status" value="1"/>
</dbReference>
<dbReference type="PROSITE" id="PS50216">
    <property type="entry name" value="DHHC"/>
    <property type="match status" value="1"/>
</dbReference>
<feature type="transmembrane region" description="Helical" evidence="11 12">
    <location>
        <begin position="182"/>
        <end position="204"/>
    </location>
</feature>
<evidence type="ECO:0000256" key="3">
    <source>
        <dbReference type="ARBA" id="ARBA00022692"/>
    </source>
</evidence>
<proteinExistence type="inferred from homology"/>
<evidence type="ECO:0000259" key="14">
    <source>
        <dbReference type="Pfam" id="PF01529"/>
    </source>
</evidence>
<dbReference type="PANTHER" id="PTHR12246">
    <property type="entry name" value="PALMITOYLTRANSFERASE ZDHHC16"/>
    <property type="match status" value="1"/>
</dbReference>
<feature type="domain" description="Palmitoyltransferase DHHC" evidence="14">
    <location>
        <begin position="92"/>
        <end position="218"/>
    </location>
</feature>
<accession>A0A5C3NGX4</accession>
<comment type="subcellular location">
    <subcellularLocation>
        <location evidence="11">Endoplasmic reticulum membrane</location>
        <topology evidence="11">Multi-pass membrane protein</topology>
    </subcellularLocation>
    <subcellularLocation>
        <location evidence="1">Membrane</location>
        <topology evidence="1">Multi-pass membrane protein</topology>
    </subcellularLocation>
</comment>
<evidence type="ECO:0000256" key="10">
    <source>
        <dbReference type="ARBA" id="ARBA00048048"/>
    </source>
</evidence>
<dbReference type="InterPro" id="IPR001594">
    <property type="entry name" value="Palmitoyltrfase_DHHC"/>
</dbReference>
<dbReference type="EMBL" id="ML213503">
    <property type="protein sequence ID" value="TFK56613.1"/>
    <property type="molecule type" value="Genomic_DNA"/>
</dbReference>
<feature type="transmembrane region" description="Helical" evidence="11 12">
    <location>
        <begin position="41"/>
        <end position="60"/>
    </location>
</feature>